<organism evidence="2">
    <name type="scientific">bioreactor metagenome</name>
    <dbReference type="NCBI Taxonomy" id="1076179"/>
    <lineage>
        <taxon>unclassified sequences</taxon>
        <taxon>metagenomes</taxon>
        <taxon>ecological metagenomes</taxon>
    </lineage>
</organism>
<evidence type="ECO:0000256" key="1">
    <source>
        <dbReference type="SAM" id="MobiDB-lite"/>
    </source>
</evidence>
<sequence length="161" mass="17164">MASKVRGYFRAALTALRITTSSRFSPEKSTRPVTSKRCSINIFSTSPIRSPFSSTSAAVSTPSNTSSSRSPAATGTARNVVEQVKSVNSHSRSNAEFMPTYGSGMIPARCKSAITFPGTRAAISLASPVPGWTNASRHSPFKVCFITASLYFAQNIVSFLV</sequence>
<dbReference type="AlphaFoldDB" id="A0A645J195"/>
<evidence type="ECO:0000313" key="2">
    <source>
        <dbReference type="EMBL" id="MPN57361.1"/>
    </source>
</evidence>
<proteinExistence type="predicted"/>
<protein>
    <submittedName>
        <fullName evidence="2">Uncharacterized protein</fullName>
    </submittedName>
</protein>
<gene>
    <name evidence="2" type="ORF">SDC9_205055</name>
</gene>
<dbReference type="EMBL" id="VSSQ01128802">
    <property type="protein sequence ID" value="MPN57361.1"/>
    <property type="molecule type" value="Genomic_DNA"/>
</dbReference>
<reference evidence="2" key="1">
    <citation type="submission" date="2019-08" db="EMBL/GenBank/DDBJ databases">
        <authorList>
            <person name="Kucharzyk K."/>
            <person name="Murdoch R.W."/>
            <person name="Higgins S."/>
            <person name="Loffler F."/>
        </authorList>
    </citation>
    <scope>NUCLEOTIDE SEQUENCE</scope>
</reference>
<comment type="caution">
    <text evidence="2">The sequence shown here is derived from an EMBL/GenBank/DDBJ whole genome shotgun (WGS) entry which is preliminary data.</text>
</comment>
<feature type="region of interest" description="Disordered" evidence="1">
    <location>
        <begin position="50"/>
        <end position="77"/>
    </location>
</feature>
<name>A0A645J195_9ZZZZ</name>
<feature type="compositionally biased region" description="Low complexity" evidence="1">
    <location>
        <begin position="50"/>
        <end position="74"/>
    </location>
</feature>
<accession>A0A645J195</accession>